<dbReference type="PANTHER" id="PTHR11434">
    <property type="entry name" value="NADH-UBIQUINONE OXIDOREDUCTASE SUBUNIT ND4L"/>
    <property type="match status" value="1"/>
</dbReference>
<evidence type="ECO:0000256" key="7">
    <source>
        <dbReference type="ARBA" id="ARBA00023136"/>
    </source>
</evidence>
<keyword evidence="8" id="KW-0830">Ubiquinone</keyword>
<dbReference type="GO" id="GO:0050136">
    <property type="term" value="F:NADH dehydrogenase (quinone) (non-electrogenic) activity"/>
    <property type="evidence" value="ECO:0007669"/>
    <property type="project" value="UniProtKB-UniRule"/>
</dbReference>
<dbReference type="Gene3D" id="1.10.287.3510">
    <property type="match status" value="1"/>
</dbReference>
<dbReference type="Pfam" id="PF00420">
    <property type="entry name" value="Oxidored_q2"/>
    <property type="match status" value="1"/>
</dbReference>
<feature type="transmembrane region" description="Helical" evidence="8">
    <location>
        <begin position="6"/>
        <end position="24"/>
    </location>
</feature>
<evidence type="ECO:0000313" key="9">
    <source>
        <dbReference type="EMBL" id="OGG46065.1"/>
    </source>
</evidence>
<comment type="subcellular location">
    <subcellularLocation>
        <location evidence="8">Cell membrane</location>
        <topology evidence="8">Multi-pass membrane protein</topology>
    </subcellularLocation>
    <subcellularLocation>
        <location evidence="1">Membrane</location>
        <topology evidence="1">Multi-pass membrane protein</topology>
    </subcellularLocation>
</comment>
<evidence type="ECO:0000256" key="5">
    <source>
        <dbReference type="ARBA" id="ARBA00022719"/>
    </source>
</evidence>
<evidence type="ECO:0000256" key="6">
    <source>
        <dbReference type="ARBA" id="ARBA00022989"/>
    </source>
</evidence>
<dbReference type="FunFam" id="1.10.287.3510:FF:000001">
    <property type="entry name" value="NADH-quinone oxidoreductase subunit K"/>
    <property type="match status" value="1"/>
</dbReference>
<keyword evidence="8" id="KW-0520">NAD</keyword>
<dbReference type="PANTHER" id="PTHR11434:SF16">
    <property type="entry name" value="NADH-UBIQUINONE OXIDOREDUCTASE CHAIN 4L"/>
    <property type="match status" value="1"/>
</dbReference>
<gene>
    <name evidence="8" type="primary">nuoK</name>
    <name evidence="9" type="ORF">A3F84_01980</name>
</gene>
<dbReference type="AlphaFoldDB" id="A0A1F6CA80"/>
<dbReference type="EMBL" id="MFKF01000345">
    <property type="protein sequence ID" value="OGG46065.1"/>
    <property type="molecule type" value="Genomic_DNA"/>
</dbReference>
<keyword evidence="5 8" id="KW-0874">Quinone</keyword>
<dbReference type="GO" id="GO:0042773">
    <property type="term" value="P:ATP synthesis coupled electron transport"/>
    <property type="evidence" value="ECO:0007669"/>
    <property type="project" value="InterPro"/>
</dbReference>
<accession>A0A1F6CA80</accession>
<dbReference type="HAMAP" id="MF_01456">
    <property type="entry name" value="NDH1_NuoK"/>
    <property type="match status" value="1"/>
</dbReference>
<comment type="function">
    <text evidence="8">NDH-1 shuttles electrons from NADH, via FMN and iron-sulfur (Fe-S) centers, to quinones in the respiratory chain. The immediate electron acceptor for the enzyme in this species is believed to be ubiquinone. Couples the redox reaction to proton translocation (for every two electrons transferred, four hydrogen ions are translocated across the cytoplasmic membrane), and thus conserves the redox energy in a proton gradient.</text>
</comment>
<keyword evidence="4 8" id="KW-0812">Transmembrane</keyword>
<comment type="similarity">
    <text evidence="2 8">Belongs to the complex I subunit 4L family.</text>
</comment>
<dbReference type="Proteomes" id="UP000178606">
    <property type="component" value="Unassembled WGS sequence"/>
</dbReference>
<sequence length="102" mass="10962">MTITLHHYLVVGALLFCFGILTVATRRNAVSVLMGVELILNSANINLIAFSRYSDVGISGQVLAAFVIILAAAEAAVALAIVLNIYRNFQIVDVDQASTLRQ</sequence>
<evidence type="ECO:0000256" key="4">
    <source>
        <dbReference type="ARBA" id="ARBA00022692"/>
    </source>
</evidence>
<comment type="caution">
    <text evidence="9">The sequence shown here is derived from an EMBL/GenBank/DDBJ whole genome shotgun (WGS) entry which is preliminary data.</text>
</comment>
<feature type="transmembrane region" description="Helical" evidence="8">
    <location>
        <begin position="31"/>
        <end position="50"/>
    </location>
</feature>
<dbReference type="InterPro" id="IPR039428">
    <property type="entry name" value="NUOK/Mnh_C1-like"/>
</dbReference>
<comment type="subunit">
    <text evidence="8">NDH-1 is composed of 14 different subunits. Subunits NuoA, H, J, K, L, M, N constitute the membrane sector of the complex.</text>
</comment>
<evidence type="ECO:0000256" key="1">
    <source>
        <dbReference type="ARBA" id="ARBA00004141"/>
    </source>
</evidence>
<name>A0A1F6CA80_HANXR</name>
<evidence type="ECO:0000256" key="8">
    <source>
        <dbReference type="HAMAP-Rule" id="MF_01456"/>
    </source>
</evidence>
<feature type="transmembrane region" description="Helical" evidence="8">
    <location>
        <begin position="62"/>
        <end position="86"/>
    </location>
</feature>
<organism evidence="9 10">
    <name type="scientific">Handelsmanbacteria sp. (strain RIFCSPLOWO2_12_FULL_64_10)</name>
    <dbReference type="NCBI Taxonomy" id="1817868"/>
    <lineage>
        <taxon>Bacteria</taxon>
        <taxon>Candidatus Handelsmaniibacteriota</taxon>
    </lineage>
</organism>
<reference evidence="9 10" key="1">
    <citation type="journal article" date="2016" name="Nat. Commun.">
        <title>Thousands of microbial genomes shed light on interconnected biogeochemical processes in an aquifer system.</title>
        <authorList>
            <person name="Anantharaman K."/>
            <person name="Brown C.T."/>
            <person name="Hug L.A."/>
            <person name="Sharon I."/>
            <person name="Castelle C.J."/>
            <person name="Probst A.J."/>
            <person name="Thomas B.C."/>
            <person name="Singh A."/>
            <person name="Wilkins M.J."/>
            <person name="Karaoz U."/>
            <person name="Brodie E.L."/>
            <person name="Williams K.H."/>
            <person name="Hubbard S.S."/>
            <person name="Banfield J.F."/>
        </authorList>
    </citation>
    <scope>NUCLEOTIDE SEQUENCE [LARGE SCALE GENOMIC DNA]</scope>
    <source>
        <strain evidence="10">RIFCSPLOWO2_12_FULL_64_10</strain>
    </source>
</reference>
<dbReference type="EC" id="7.1.1.-" evidence="8"/>
<comment type="catalytic activity">
    <reaction evidence="8">
        <text>a quinone + NADH + 5 H(+)(in) = a quinol + NAD(+) + 4 H(+)(out)</text>
        <dbReference type="Rhea" id="RHEA:57888"/>
        <dbReference type="ChEBI" id="CHEBI:15378"/>
        <dbReference type="ChEBI" id="CHEBI:24646"/>
        <dbReference type="ChEBI" id="CHEBI:57540"/>
        <dbReference type="ChEBI" id="CHEBI:57945"/>
        <dbReference type="ChEBI" id="CHEBI:132124"/>
    </reaction>
</comment>
<proteinExistence type="inferred from homology"/>
<keyword evidence="7 8" id="KW-0472">Membrane</keyword>
<keyword evidence="3 8" id="KW-0813">Transport</keyword>
<dbReference type="InterPro" id="IPR001133">
    <property type="entry name" value="NADH_UbQ_OxRdtase_chain4L/K"/>
</dbReference>
<dbReference type="GO" id="GO:0005886">
    <property type="term" value="C:plasma membrane"/>
    <property type="evidence" value="ECO:0007669"/>
    <property type="project" value="UniProtKB-SubCell"/>
</dbReference>
<keyword evidence="8" id="KW-1278">Translocase</keyword>
<evidence type="ECO:0000256" key="3">
    <source>
        <dbReference type="ARBA" id="ARBA00022448"/>
    </source>
</evidence>
<dbReference type="NCBIfam" id="NF004320">
    <property type="entry name" value="PRK05715.1-2"/>
    <property type="match status" value="1"/>
</dbReference>
<keyword evidence="8" id="KW-1003">Cell membrane</keyword>
<dbReference type="GO" id="GO:0048038">
    <property type="term" value="F:quinone binding"/>
    <property type="evidence" value="ECO:0007669"/>
    <property type="project" value="UniProtKB-KW"/>
</dbReference>
<evidence type="ECO:0000256" key="2">
    <source>
        <dbReference type="ARBA" id="ARBA00010519"/>
    </source>
</evidence>
<evidence type="ECO:0000313" key="10">
    <source>
        <dbReference type="Proteomes" id="UP000178606"/>
    </source>
</evidence>
<protein>
    <recommendedName>
        <fullName evidence="8">NADH-quinone oxidoreductase subunit K</fullName>
        <ecNumber evidence="8">7.1.1.-</ecNumber>
    </recommendedName>
    <alternativeName>
        <fullName evidence="8">NADH dehydrogenase I subunit K</fullName>
    </alternativeName>
    <alternativeName>
        <fullName evidence="8">NDH-1 subunit K</fullName>
    </alternativeName>
</protein>
<dbReference type="GO" id="GO:0030964">
    <property type="term" value="C:NADH dehydrogenase complex"/>
    <property type="evidence" value="ECO:0007669"/>
    <property type="project" value="TreeGrafter"/>
</dbReference>
<keyword evidence="6 8" id="KW-1133">Transmembrane helix</keyword>